<keyword evidence="4" id="KW-1185">Reference proteome</keyword>
<reference evidence="3 4" key="1">
    <citation type="submission" date="2020-08" db="EMBL/GenBank/DDBJ databases">
        <title>Sequencing the genomes of 1000 actinobacteria strains.</title>
        <authorList>
            <person name="Klenk H.-P."/>
        </authorList>
    </citation>
    <scope>NUCLEOTIDE SEQUENCE [LARGE SCALE GENOMIC DNA]</scope>
    <source>
        <strain evidence="3 4">DSM 23974</strain>
    </source>
</reference>
<dbReference type="AlphaFoldDB" id="A0A7W7GN27"/>
<name>A0A7W7GN27_9MICC</name>
<feature type="chain" id="PRO_5038590412" evidence="2">
    <location>
        <begin position="22"/>
        <end position="364"/>
    </location>
</feature>
<evidence type="ECO:0000256" key="2">
    <source>
        <dbReference type="SAM" id="SignalP"/>
    </source>
</evidence>
<dbReference type="RefSeq" id="WP_184241088.1">
    <property type="nucleotide sequence ID" value="NZ_JACHNA010000001.1"/>
</dbReference>
<dbReference type="Proteomes" id="UP000540191">
    <property type="component" value="Unassembled WGS sequence"/>
</dbReference>
<comment type="caution">
    <text evidence="3">The sequence shown here is derived from an EMBL/GenBank/DDBJ whole genome shotgun (WGS) entry which is preliminary data.</text>
</comment>
<feature type="compositionally biased region" description="Acidic residues" evidence="1">
    <location>
        <begin position="296"/>
        <end position="307"/>
    </location>
</feature>
<sequence length="364" mass="37346">MTMKTSTFSRFSLALTGSALLAVGTAAGASAVEPAPQYTGSSDVWGCFAGTNATTDGPFSDGAENFFVLSALQKDGGIAEDRIEVRGSYDDGTIVDVPIDFTVSGGAVSLKGADVYDAVIGAGAQDQPAKLTVEVLVDGKIEASHVLVAQSAEQGEDQGPDSFRGCGDDAARGMVPSGWRVSEDGAPVGVAVADEGVEVVAGPAHGSVEKEEGTNAQYVYTPEPGFTGVDTLTFEYVNEDGDLVRKVVLVDAISSAEGLELGGLSDNYVITGKDLDGNPLPADWQWITVPAEELGADEVPVEDEVPAEDEKPSEDTPAEDGDEHEVPEKVETGAAPTSPWLLGVGALGAAGVAGVAARRAARTR</sequence>
<evidence type="ECO:0000313" key="3">
    <source>
        <dbReference type="EMBL" id="MBB4735125.1"/>
    </source>
</evidence>
<dbReference type="EMBL" id="JACHNA010000001">
    <property type="protein sequence ID" value="MBB4735125.1"/>
    <property type="molecule type" value="Genomic_DNA"/>
</dbReference>
<evidence type="ECO:0000256" key="1">
    <source>
        <dbReference type="SAM" id="MobiDB-lite"/>
    </source>
</evidence>
<gene>
    <name evidence="3" type="ORF">HDA30_000633</name>
</gene>
<feature type="region of interest" description="Disordered" evidence="1">
    <location>
        <begin position="296"/>
        <end position="338"/>
    </location>
</feature>
<evidence type="ECO:0000313" key="4">
    <source>
        <dbReference type="Proteomes" id="UP000540191"/>
    </source>
</evidence>
<protein>
    <submittedName>
        <fullName evidence="3">Uncharacterized protein</fullName>
    </submittedName>
</protein>
<accession>A0A7W7GN27</accession>
<feature type="signal peptide" evidence="2">
    <location>
        <begin position="1"/>
        <end position="21"/>
    </location>
</feature>
<keyword evidence="2" id="KW-0732">Signal</keyword>
<proteinExistence type="predicted"/>
<dbReference type="Gene3D" id="2.60.40.3440">
    <property type="match status" value="1"/>
</dbReference>
<organism evidence="3 4">
    <name type="scientific">Micrococcus cohnii</name>
    <dbReference type="NCBI Taxonomy" id="993416"/>
    <lineage>
        <taxon>Bacteria</taxon>
        <taxon>Bacillati</taxon>
        <taxon>Actinomycetota</taxon>
        <taxon>Actinomycetes</taxon>
        <taxon>Micrococcales</taxon>
        <taxon>Micrococcaceae</taxon>
        <taxon>Micrococcus</taxon>
    </lineage>
</organism>